<dbReference type="Proteomes" id="UP000092971">
    <property type="component" value="Chromosome"/>
</dbReference>
<evidence type="ECO:0000256" key="6">
    <source>
        <dbReference type="ARBA" id="ARBA00022801"/>
    </source>
</evidence>
<keyword evidence="6 11" id="KW-0378">Hydrolase</keyword>
<comment type="catalytic activity">
    <reaction evidence="1">
        <text>Endohydrolysis of (1-&gt;4)-beta-D-xylosidic linkages in xylans.</text>
        <dbReference type="EC" id="3.2.1.8"/>
    </reaction>
</comment>
<name>A0A1B1YAZ0_THEST</name>
<dbReference type="EMBL" id="CP014672">
    <property type="protein sequence ID" value="ANW97941.1"/>
    <property type="molecule type" value="Genomic_DNA"/>
</dbReference>
<comment type="similarity">
    <text evidence="2">Belongs to the glycosyl hydrolase 10 (cellulase F) family.</text>
</comment>
<dbReference type="PANTHER" id="PTHR31490:SF88">
    <property type="entry name" value="BETA-XYLANASE"/>
    <property type="match status" value="1"/>
</dbReference>
<keyword evidence="7" id="KW-0119">Carbohydrate metabolism</keyword>
<evidence type="ECO:0000256" key="7">
    <source>
        <dbReference type="ARBA" id="ARBA00023277"/>
    </source>
</evidence>
<evidence type="ECO:0000313" key="12">
    <source>
        <dbReference type="Proteomes" id="UP000092971"/>
    </source>
</evidence>
<reference evidence="11 12" key="1">
    <citation type="submission" date="2016-02" db="EMBL/GenBank/DDBJ databases">
        <title>Comparison of Clostridium stercorarium subspecies using comparative genomics and transcriptomics.</title>
        <authorList>
            <person name="Schellenberg J."/>
            <person name="Thallinger G."/>
            <person name="Levin D.B."/>
            <person name="Zhang X."/>
            <person name="Alvare G."/>
            <person name="Fristensky B."/>
            <person name="Sparling R."/>
        </authorList>
    </citation>
    <scope>NUCLEOTIDE SEQUENCE [LARGE SCALE GENOMIC DNA]</scope>
    <source>
        <strain evidence="11 12">DSM 2910</strain>
    </source>
</reference>
<evidence type="ECO:0000256" key="2">
    <source>
        <dbReference type="ARBA" id="ARBA00007495"/>
    </source>
</evidence>
<evidence type="ECO:0000256" key="1">
    <source>
        <dbReference type="ARBA" id="ARBA00000681"/>
    </source>
</evidence>
<dbReference type="InterPro" id="IPR017853">
    <property type="entry name" value="GH"/>
</dbReference>
<dbReference type="PANTHER" id="PTHR31490">
    <property type="entry name" value="GLYCOSYL HYDROLASE"/>
    <property type="match status" value="1"/>
</dbReference>
<evidence type="ECO:0000256" key="3">
    <source>
        <dbReference type="ARBA" id="ARBA00012590"/>
    </source>
</evidence>
<feature type="domain" description="GH10" evidence="10">
    <location>
        <begin position="153"/>
        <end position="486"/>
    </location>
</feature>
<dbReference type="SMART" id="SM00633">
    <property type="entry name" value="Glyco_10"/>
    <property type="match status" value="1"/>
</dbReference>
<keyword evidence="9" id="KW-0624">Polysaccharide degradation</keyword>
<accession>A0A1B1YAZ0</accession>
<keyword evidence="8 11" id="KW-0326">Glycosidase</keyword>
<dbReference type="SUPFAM" id="SSF51445">
    <property type="entry name" value="(Trans)glycosidases"/>
    <property type="match status" value="1"/>
</dbReference>
<keyword evidence="4 11" id="KW-0858">Xylan degradation</keyword>
<dbReference type="InterPro" id="IPR044846">
    <property type="entry name" value="GH10"/>
</dbReference>
<evidence type="ECO:0000256" key="8">
    <source>
        <dbReference type="ARBA" id="ARBA00023295"/>
    </source>
</evidence>
<evidence type="ECO:0000259" key="10">
    <source>
        <dbReference type="PROSITE" id="PS51760"/>
    </source>
</evidence>
<sequence length="493" mass="56737">MLTVKVKITGTNGEPVPEYLLNTLYASDLHFEPDIRRSRIMPDGTVEIDVTKRPYMLHCRLNIPLYGNIWVMAHNQGRGYTTDAVDFVSEALETYLYEAERLGKGIELSVYAKGHLDAAYEYKTLSEKGIDRDYCRLKALSHAIFAAEAALFEASKARLARNPRPDMLLGCNAFKYSGDNLYARYFTELFNFATLPFYYYQVVPEEGVFDYGRRDEILEWCEKNGIKAKGHPLWFGHGGVNPKWMFGKSFDELSRFAKEFIRKTVTRYRGRIDIWDSVNEPHDWANCFEFSQEQLMEMTRICCETVRESNPDAISVINVCLPFAEYVAGKFVCYGPVFERPVSPLTFFERAVEKGVDFDVVGVQMYFPARDMVAISRILDEYARFGKPVHITEMGVPGGPARGERDNVETAEPQSQIGLTKGVWHAPWDEHVQANWAEQFYTMAAARPEIKALTWWDFADPGFMKTSPFLFEDNVPREMYFRLKELKKVIMGK</sequence>
<dbReference type="GO" id="GO:0045493">
    <property type="term" value="P:xylan catabolic process"/>
    <property type="evidence" value="ECO:0007669"/>
    <property type="project" value="UniProtKB-KW"/>
</dbReference>
<protein>
    <recommendedName>
        <fullName evidence="3">endo-1,4-beta-xylanase</fullName>
        <ecNumber evidence="3">3.2.1.8</ecNumber>
    </recommendedName>
</protein>
<evidence type="ECO:0000256" key="9">
    <source>
        <dbReference type="ARBA" id="ARBA00023326"/>
    </source>
</evidence>
<gene>
    <name evidence="11" type="ORF">CSTERTH_02250</name>
</gene>
<evidence type="ECO:0000256" key="4">
    <source>
        <dbReference type="ARBA" id="ARBA00022651"/>
    </source>
</evidence>
<keyword evidence="5" id="KW-0732">Signal</keyword>
<dbReference type="InterPro" id="IPR001000">
    <property type="entry name" value="GH10_dom"/>
</dbReference>
<dbReference type="AlphaFoldDB" id="A0A1B1YAZ0"/>
<evidence type="ECO:0000256" key="5">
    <source>
        <dbReference type="ARBA" id="ARBA00022729"/>
    </source>
</evidence>
<dbReference type="OrthoDB" id="9809277at2"/>
<organism evidence="11 12">
    <name type="scientific">Thermoclostridium stercorarium subsp. thermolacticum DSM 2910</name>
    <dbReference type="NCBI Taxonomy" id="1121336"/>
    <lineage>
        <taxon>Bacteria</taxon>
        <taxon>Bacillati</taxon>
        <taxon>Bacillota</taxon>
        <taxon>Clostridia</taxon>
        <taxon>Eubacteriales</taxon>
        <taxon>Oscillospiraceae</taxon>
        <taxon>Thermoclostridium</taxon>
    </lineage>
</organism>
<dbReference type="GO" id="GO:0031176">
    <property type="term" value="F:endo-1,4-beta-xylanase activity"/>
    <property type="evidence" value="ECO:0007669"/>
    <property type="project" value="UniProtKB-EC"/>
</dbReference>
<dbReference type="Pfam" id="PF00331">
    <property type="entry name" value="Glyco_hydro_10"/>
    <property type="match status" value="1"/>
</dbReference>
<proteinExistence type="inferred from homology"/>
<dbReference type="PROSITE" id="PS51760">
    <property type="entry name" value="GH10_2"/>
    <property type="match status" value="1"/>
</dbReference>
<dbReference type="Gene3D" id="3.20.20.80">
    <property type="entry name" value="Glycosidases"/>
    <property type="match status" value="1"/>
</dbReference>
<dbReference type="EC" id="3.2.1.8" evidence="3"/>
<evidence type="ECO:0000313" key="11">
    <source>
        <dbReference type="EMBL" id="ANW97941.1"/>
    </source>
</evidence>